<dbReference type="PANTHER" id="PTHR24050:SF27">
    <property type="entry name" value="FIBRILLIN-1"/>
    <property type="match status" value="1"/>
</dbReference>
<keyword evidence="1" id="KW-0245">EGF-like domain</keyword>
<name>A0A4Y2SQB2_ARAVE</name>
<dbReference type="InterPro" id="IPR001881">
    <property type="entry name" value="EGF-like_Ca-bd_dom"/>
</dbReference>
<organism evidence="7 8">
    <name type="scientific">Araneus ventricosus</name>
    <name type="common">Orbweaver spider</name>
    <name type="synonym">Epeira ventricosa</name>
    <dbReference type="NCBI Taxonomy" id="182803"/>
    <lineage>
        <taxon>Eukaryota</taxon>
        <taxon>Metazoa</taxon>
        <taxon>Ecdysozoa</taxon>
        <taxon>Arthropoda</taxon>
        <taxon>Chelicerata</taxon>
        <taxon>Arachnida</taxon>
        <taxon>Araneae</taxon>
        <taxon>Araneomorphae</taxon>
        <taxon>Entelegynae</taxon>
        <taxon>Araneoidea</taxon>
        <taxon>Araneidae</taxon>
        <taxon>Araneus</taxon>
    </lineage>
</organism>
<gene>
    <name evidence="7" type="ORF">AVEN_210138_1</name>
</gene>
<evidence type="ECO:0000256" key="1">
    <source>
        <dbReference type="ARBA" id="ARBA00022536"/>
    </source>
</evidence>
<evidence type="ECO:0000259" key="6">
    <source>
        <dbReference type="SMART" id="SM00179"/>
    </source>
</evidence>
<accession>A0A4Y2SQB2</accession>
<dbReference type="EMBL" id="BGPR01023302">
    <property type="protein sequence ID" value="GBN90387.1"/>
    <property type="molecule type" value="Genomic_DNA"/>
</dbReference>
<dbReference type="OrthoDB" id="10022113at2759"/>
<dbReference type="InterPro" id="IPR052235">
    <property type="entry name" value="Nephronectin_domain"/>
</dbReference>
<sequence length="151" mass="16995">VPTEGSCPAGFERDPHSRQCVDVDECAQRIDQCDRVTQRCVNTNGSYECENEQRPEPQQQCPPGYRPRQGGCEDVNECLEGRHRCLPDKEQCVNVPGAYRCQQMTVTPPPAARTCPTGRRFDPATGSCQGDCYFELDFFKPSADMLLKQRC</sequence>
<comment type="caution">
    <text evidence="7">The sequence shown here is derived from an EMBL/GenBank/DDBJ whole genome shotgun (WGS) entry which is preliminary data.</text>
</comment>
<feature type="domain" description="EGF-like calcium-binding" evidence="6">
    <location>
        <begin position="22"/>
        <end position="73"/>
    </location>
</feature>
<dbReference type="Proteomes" id="UP000499080">
    <property type="component" value="Unassembled WGS sequence"/>
</dbReference>
<keyword evidence="8" id="KW-1185">Reference proteome</keyword>
<evidence type="ECO:0000256" key="4">
    <source>
        <dbReference type="ARBA" id="ARBA00023157"/>
    </source>
</evidence>
<evidence type="ECO:0000313" key="8">
    <source>
        <dbReference type="Proteomes" id="UP000499080"/>
    </source>
</evidence>
<feature type="domain" description="EGF-like calcium-binding" evidence="6">
    <location>
        <begin position="74"/>
        <end position="116"/>
    </location>
</feature>
<feature type="non-terminal residue" evidence="7">
    <location>
        <position position="1"/>
    </location>
</feature>
<dbReference type="InterPro" id="IPR009030">
    <property type="entry name" value="Growth_fac_rcpt_cys_sf"/>
</dbReference>
<dbReference type="SUPFAM" id="SSF57184">
    <property type="entry name" value="Growth factor receptor domain"/>
    <property type="match status" value="1"/>
</dbReference>
<proteinExistence type="predicted"/>
<dbReference type="PANTHER" id="PTHR24050">
    <property type="entry name" value="PA14 DOMAIN-CONTAINING PROTEIN"/>
    <property type="match status" value="1"/>
</dbReference>
<keyword evidence="4" id="KW-1015">Disulfide bond</keyword>
<dbReference type="PROSITE" id="PS01187">
    <property type="entry name" value="EGF_CA"/>
    <property type="match status" value="2"/>
</dbReference>
<evidence type="ECO:0000256" key="2">
    <source>
        <dbReference type="ARBA" id="ARBA00022729"/>
    </source>
</evidence>
<dbReference type="GO" id="GO:0005509">
    <property type="term" value="F:calcium ion binding"/>
    <property type="evidence" value="ECO:0007669"/>
    <property type="project" value="InterPro"/>
</dbReference>
<feature type="region of interest" description="Disordered" evidence="5">
    <location>
        <begin position="47"/>
        <end position="66"/>
    </location>
</feature>
<keyword evidence="3" id="KW-0677">Repeat</keyword>
<keyword evidence="2" id="KW-0732">Signal</keyword>
<dbReference type="Gene3D" id="2.10.25.10">
    <property type="entry name" value="Laminin"/>
    <property type="match status" value="3"/>
</dbReference>
<evidence type="ECO:0000256" key="5">
    <source>
        <dbReference type="SAM" id="MobiDB-lite"/>
    </source>
</evidence>
<dbReference type="Pfam" id="PF07645">
    <property type="entry name" value="EGF_CA"/>
    <property type="match status" value="2"/>
</dbReference>
<dbReference type="AlphaFoldDB" id="A0A4Y2SQB2"/>
<reference evidence="7 8" key="1">
    <citation type="journal article" date="2019" name="Sci. Rep.">
        <title>Orb-weaving spider Araneus ventricosus genome elucidates the spidroin gene catalogue.</title>
        <authorList>
            <person name="Kono N."/>
            <person name="Nakamura H."/>
            <person name="Ohtoshi R."/>
            <person name="Moran D.A.P."/>
            <person name="Shinohara A."/>
            <person name="Yoshida Y."/>
            <person name="Fujiwara M."/>
            <person name="Mori M."/>
            <person name="Tomita M."/>
            <person name="Arakawa K."/>
        </authorList>
    </citation>
    <scope>NUCLEOTIDE SEQUENCE [LARGE SCALE GENOMIC DNA]</scope>
</reference>
<protein>
    <recommendedName>
        <fullName evidence="6">EGF-like calcium-binding domain-containing protein</fullName>
    </recommendedName>
</protein>
<dbReference type="SMART" id="SM00179">
    <property type="entry name" value="EGF_CA"/>
    <property type="match status" value="2"/>
</dbReference>
<evidence type="ECO:0000256" key="3">
    <source>
        <dbReference type="ARBA" id="ARBA00022737"/>
    </source>
</evidence>
<dbReference type="GO" id="GO:0005576">
    <property type="term" value="C:extracellular region"/>
    <property type="evidence" value="ECO:0007669"/>
    <property type="project" value="UniProtKB-SubCell"/>
</dbReference>
<dbReference type="InterPro" id="IPR049883">
    <property type="entry name" value="NOTCH1_EGF-like"/>
</dbReference>
<dbReference type="InterPro" id="IPR018097">
    <property type="entry name" value="EGF_Ca-bd_CS"/>
</dbReference>
<evidence type="ECO:0000313" key="7">
    <source>
        <dbReference type="EMBL" id="GBN90387.1"/>
    </source>
</evidence>